<dbReference type="Proteomes" id="UP000663836">
    <property type="component" value="Unassembled WGS sequence"/>
</dbReference>
<evidence type="ECO:0000256" key="6">
    <source>
        <dbReference type="SAM" id="MobiDB-lite"/>
    </source>
</evidence>
<evidence type="ECO:0000256" key="1">
    <source>
        <dbReference type="ARBA" id="ARBA00004479"/>
    </source>
</evidence>
<feature type="domain" description="L-type lectin-like" evidence="8">
    <location>
        <begin position="25"/>
        <end position="249"/>
    </location>
</feature>
<dbReference type="InterPro" id="IPR013320">
    <property type="entry name" value="ConA-like_dom_sf"/>
</dbReference>
<keyword evidence="3 7" id="KW-0732">Signal</keyword>
<dbReference type="GO" id="GO:0006888">
    <property type="term" value="P:endoplasmic reticulum to Golgi vesicle-mediated transport"/>
    <property type="evidence" value="ECO:0007669"/>
    <property type="project" value="TreeGrafter"/>
</dbReference>
<evidence type="ECO:0000313" key="9">
    <source>
        <dbReference type="EMBL" id="CAF3768571.1"/>
    </source>
</evidence>
<name>A0A818ZK30_9BILA</name>
<evidence type="ECO:0000256" key="2">
    <source>
        <dbReference type="ARBA" id="ARBA00022692"/>
    </source>
</evidence>
<accession>A0A818ZK30</accession>
<dbReference type="PANTHER" id="PTHR12223:SF45">
    <property type="entry name" value="RE50040P"/>
    <property type="match status" value="1"/>
</dbReference>
<evidence type="ECO:0000313" key="10">
    <source>
        <dbReference type="Proteomes" id="UP000663836"/>
    </source>
</evidence>
<gene>
    <name evidence="9" type="ORF">JBS370_LOCUS13544</name>
</gene>
<dbReference type="Pfam" id="PF10229">
    <property type="entry name" value="MMADHC"/>
    <property type="match status" value="1"/>
</dbReference>
<dbReference type="AlphaFoldDB" id="A0A818ZK30"/>
<sequence length="577" mass="66037">MYFLTIISLFFIIFINHTFPQEPDSYGVHDHSLSRPYTNIFSTSRSYWHLTGNTLATDRFIRLTADTQSRTGGLWDTIPVSYPDWELQVHFKVHGEGGNFFGDGLAIWYVRDPKLTGPVFGYADHFCGLAIILDTYPNTNDDYTNTYPFISAVINNGSLHYNNDRDGRDITVAGCEAAFRGRDLDTRIAIRYQDNRLIVYTDIEGVNSWAVCFIVDNVHLPTHYYFGFTAATGELSDNHDIISVYTYQLNSNEDREKEDRKNIIPSAPSSTMGNTTNHTPKSSKSSALKIFFIVSLLITMDRLLTHVRSRALLFLSPNRQVSLYKTNIFDLKSRALINILNQLDASKQTSTIPSSNIDTSYDFNTHFPLPGHIGFSYETKIISKTSQEKDSNEQLINTYSSLSTNNEKEFLKKLINYKNLEIRTYDCSSLLCSKLNNLFLNYDILIQPLTAITIIFKTNSDMSTWSIEVENERYQLIEKFNKLAQEISTYLNSKKYWVDFIDPSNGKPYYGPSTLDTLFETDERFRNFGINIVDLGCCRVIQHLQYGTHVFVGCIFTSASKIDPHVQNLLKEFDISN</sequence>
<feature type="compositionally biased region" description="Basic and acidic residues" evidence="6">
    <location>
        <begin position="253"/>
        <end position="262"/>
    </location>
</feature>
<evidence type="ECO:0000256" key="5">
    <source>
        <dbReference type="ARBA" id="ARBA00023136"/>
    </source>
</evidence>
<evidence type="ECO:0000256" key="4">
    <source>
        <dbReference type="ARBA" id="ARBA00022989"/>
    </source>
</evidence>
<keyword evidence="4" id="KW-1133">Transmembrane helix</keyword>
<feature type="chain" id="PRO_5032346615" description="L-type lectin-like domain-containing protein" evidence="7">
    <location>
        <begin position="21"/>
        <end position="577"/>
    </location>
</feature>
<dbReference type="PANTHER" id="PTHR12223">
    <property type="entry name" value="VESICULAR MANNOSE-BINDING LECTIN"/>
    <property type="match status" value="1"/>
</dbReference>
<dbReference type="EMBL" id="CAJOBD010001168">
    <property type="protein sequence ID" value="CAF3768571.1"/>
    <property type="molecule type" value="Genomic_DNA"/>
</dbReference>
<dbReference type="InterPro" id="IPR019362">
    <property type="entry name" value="MMADHC"/>
</dbReference>
<keyword evidence="2" id="KW-0812">Transmembrane</keyword>
<dbReference type="PROSITE" id="PS51328">
    <property type="entry name" value="L_LECTIN_LIKE"/>
    <property type="match status" value="1"/>
</dbReference>
<organism evidence="9 10">
    <name type="scientific">Rotaria sordida</name>
    <dbReference type="NCBI Taxonomy" id="392033"/>
    <lineage>
        <taxon>Eukaryota</taxon>
        <taxon>Metazoa</taxon>
        <taxon>Spiralia</taxon>
        <taxon>Gnathifera</taxon>
        <taxon>Rotifera</taxon>
        <taxon>Eurotatoria</taxon>
        <taxon>Bdelloidea</taxon>
        <taxon>Philodinida</taxon>
        <taxon>Philodinidae</taxon>
        <taxon>Rotaria</taxon>
    </lineage>
</organism>
<dbReference type="InterPro" id="IPR005052">
    <property type="entry name" value="Lectin_leg"/>
</dbReference>
<dbReference type="SUPFAM" id="SSF49899">
    <property type="entry name" value="Concanavalin A-like lectins/glucanases"/>
    <property type="match status" value="1"/>
</dbReference>
<feature type="region of interest" description="Disordered" evidence="6">
    <location>
        <begin position="253"/>
        <end position="282"/>
    </location>
</feature>
<keyword evidence="5" id="KW-0472">Membrane</keyword>
<dbReference type="GO" id="GO:0030134">
    <property type="term" value="C:COPII-coated ER to Golgi transport vesicle"/>
    <property type="evidence" value="ECO:0007669"/>
    <property type="project" value="TreeGrafter"/>
</dbReference>
<dbReference type="Pfam" id="PF03388">
    <property type="entry name" value="Lectin_leg-like"/>
    <property type="match status" value="1"/>
</dbReference>
<protein>
    <recommendedName>
        <fullName evidence="8">L-type lectin-like domain-containing protein</fullName>
    </recommendedName>
</protein>
<feature type="signal peptide" evidence="7">
    <location>
        <begin position="1"/>
        <end position="20"/>
    </location>
</feature>
<dbReference type="GO" id="GO:0009235">
    <property type="term" value="P:cobalamin metabolic process"/>
    <property type="evidence" value="ECO:0007669"/>
    <property type="project" value="InterPro"/>
</dbReference>
<proteinExistence type="predicted"/>
<dbReference type="Gene3D" id="2.60.120.200">
    <property type="match status" value="1"/>
</dbReference>
<evidence type="ECO:0000256" key="3">
    <source>
        <dbReference type="ARBA" id="ARBA00022729"/>
    </source>
</evidence>
<reference evidence="9" key="1">
    <citation type="submission" date="2021-02" db="EMBL/GenBank/DDBJ databases">
        <authorList>
            <person name="Nowell W R."/>
        </authorList>
    </citation>
    <scope>NUCLEOTIDE SEQUENCE</scope>
</reference>
<dbReference type="InterPro" id="IPR051136">
    <property type="entry name" value="Intracellular_Lectin-GPT"/>
</dbReference>
<comment type="caution">
    <text evidence="9">The sequence shown here is derived from an EMBL/GenBank/DDBJ whole genome shotgun (WGS) entry which is preliminary data.</text>
</comment>
<comment type="subcellular location">
    <subcellularLocation>
        <location evidence="1">Membrane</location>
        <topology evidence="1">Single-pass type I membrane protein</topology>
    </subcellularLocation>
</comment>
<dbReference type="GO" id="GO:0005537">
    <property type="term" value="F:D-mannose binding"/>
    <property type="evidence" value="ECO:0007669"/>
    <property type="project" value="TreeGrafter"/>
</dbReference>
<dbReference type="GO" id="GO:0005793">
    <property type="term" value="C:endoplasmic reticulum-Golgi intermediate compartment"/>
    <property type="evidence" value="ECO:0007669"/>
    <property type="project" value="TreeGrafter"/>
</dbReference>
<dbReference type="GO" id="GO:0000139">
    <property type="term" value="C:Golgi membrane"/>
    <property type="evidence" value="ECO:0007669"/>
    <property type="project" value="TreeGrafter"/>
</dbReference>
<evidence type="ECO:0000259" key="8">
    <source>
        <dbReference type="PROSITE" id="PS51328"/>
    </source>
</evidence>
<evidence type="ECO:0000256" key="7">
    <source>
        <dbReference type="SAM" id="SignalP"/>
    </source>
</evidence>
<dbReference type="GO" id="GO:0005789">
    <property type="term" value="C:endoplasmic reticulum membrane"/>
    <property type="evidence" value="ECO:0007669"/>
    <property type="project" value="TreeGrafter"/>
</dbReference>
<feature type="compositionally biased region" description="Polar residues" evidence="6">
    <location>
        <begin position="267"/>
        <end position="282"/>
    </location>
</feature>